<feature type="region of interest" description="Disordered" evidence="1">
    <location>
        <begin position="171"/>
        <end position="212"/>
    </location>
</feature>
<evidence type="ECO:0000313" key="2">
    <source>
        <dbReference type="EMBL" id="SBT40366.1"/>
    </source>
</evidence>
<reference evidence="2 3" key="1">
    <citation type="submission" date="2016-06" db="EMBL/GenBank/DDBJ databases">
        <authorList>
            <person name="Kjaerup R.B."/>
            <person name="Dalgaard T.S."/>
            <person name="Juul-Madsen H.R."/>
        </authorList>
    </citation>
    <scope>NUCLEOTIDE SEQUENCE [LARGE SCALE GENOMIC DNA]</scope>
    <source>
        <strain evidence="2 3">DSM 45248</strain>
    </source>
</reference>
<organism evidence="2 3">
    <name type="scientific">Micromonospora narathiwatensis</name>
    <dbReference type="NCBI Taxonomy" id="299146"/>
    <lineage>
        <taxon>Bacteria</taxon>
        <taxon>Bacillati</taxon>
        <taxon>Actinomycetota</taxon>
        <taxon>Actinomycetes</taxon>
        <taxon>Micromonosporales</taxon>
        <taxon>Micromonosporaceae</taxon>
        <taxon>Micromonospora</taxon>
    </lineage>
</organism>
<evidence type="ECO:0000256" key="1">
    <source>
        <dbReference type="SAM" id="MobiDB-lite"/>
    </source>
</evidence>
<name>A0A1A8Z8T2_9ACTN</name>
<feature type="region of interest" description="Disordered" evidence="1">
    <location>
        <begin position="299"/>
        <end position="319"/>
    </location>
</feature>
<accession>A0A1A8Z8T2</accession>
<feature type="region of interest" description="Disordered" evidence="1">
    <location>
        <begin position="373"/>
        <end position="394"/>
    </location>
</feature>
<dbReference type="PATRIC" id="fig|299146.4.peg.963"/>
<proteinExistence type="predicted"/>
<protein>
    <submittedName>
        <fullName evidence="2">Uncharacterized protein</fullName>
    </submittedName>
</protein>
<dbReference type="Proteomes" id="UP000198765">
    <property type="component" value="Chromosome I"/>
</dbReference>
<sequence length="394" mass="42623">MPRAAAEQTGEVHVPRPEQHEDPMTETRQQFLQGLATMATVGEAGARWAAVGIQNKAAERERDARREQAAATARREADRLAAKVRAERERMAASLDGDWLVNQATFAEAAAVWRTATIHASSDPVARRAAEFAEQRLRRIRPDLMAAYERHRQAGVPLPEAMRAAAREVWERDARASHRPHGGARAHGGTPDRPRITPDGPVALPPSGRGMVDDFDAAVRQEAMKLAEHVRPEALDELQRQWRATGKLPAGDPVQLLRDLAAEMNEAIRAGEADGRQVEAIRLAQNHVEEALARDLQGRAAAERGQGVRDAGTVDNPRTPGDEYAAGQAASVLHDDNADRTVATAAAVRHAEPAPMPAWAQAFPKLRVAQVSPAVAGKQPAPAISAVPARGRPR</sequence>
<gene>
    <name evidence="2" type="ORF">GA0070621_0941</name>
</gene>
<feature type="compositionally biased region" description="Basic and acidic residues" evidence="1">
    <location>
        <begin position="13"/>
        <end position="25"/>
    </location>
</feature>
<dbReference type="AlphaFoldDB" id="A0A1A8Z8T2"/>
<keyword evidence="3" id="KW-1185">Reference proteome</keyword>
<dbReference type="EMBL" id="LT594324">
    <property type="protein sequence ID" value="SBT40366.1"/>
    <property type="molecule type" value="Genomic_DNA"/>
</dbReference>
<feature type="region of interest" description="Disordered" evidence="1">
    <location>
        <begin position="1"/>
        <end position="26"/>
    </location>
</feature>
<evidence type="ECO:0000313" key="3">
    <source>
        <dbReference type="Proteomes" id="UP000198765"/>
    </source>
</evidence>